<dbReference type="GO" id="GO:0016887">
    <property type="term" value="F:ATP hydrolysis activity"/>
    <property type="evidence" value="ECO:0007669"/>
    <property type="project" value="InterPro"/>
</dbReference>
<keyword evidence="2 4" id="KW-0067">ATP-binding</keyword>
<dbReference type="Proteomes" id="UP000631034">
    <property type="component" value="Unassembled WGS sequence"/>
</dbReference>
<evidence type="ECO:0000256" key="2">
    <source>
        <dbReference type="ARBA" id="ARBA00022840"/>
    </source>
</evidence>
<dbReference type="SUPFAM" id="SSF52540">
    <property type="entry name" value="P-loop containing nucleoside triphosphate hydrolases"/>
    <property type="match status" value="1"/>
</dbReference>
<comment type="caution">
    <text evidence="4">The sequence shown here is derived from an EMBL/GenBank/DDBJ whole genome shotgun (WGS) entry which is preliminary data.</text>
</comment>
<name>A0A8J6YV11_9PROT</name>
<dbReference type="InterPro" id="IPR003593">
    <property type="entry name" value="AAA+_ATPase"/>
</dbReference>
<evidence type="ECO:0000313" key="4">
    <source>
        <dbReference type="EMBL" id="MBE1236929.1"/>
    </source>
</evidence>
<dbReference type="RefSeq" id="WP_192533927.1">
    <property type="nucleotide sequence ID" value="NZ_JACZHT010000002.1"/>
</dbReference>
<dbReference type="InterPro" id="IPR003439">
    <property type="entry name" value="ABC_transporter-like_ATP-bd"/>
</dbReference>
<dbReference type="PROSITE" id="PS50893">
    <property type="entry name" value="ABC_TRANSPORTER_2"/>
    <property type="match status" value="1"/>
</dbReference>
<keyword evidence="1" id="KW-0547">Nucleotide-binding</keyword>
<organism evidence="4 5">
    <name type="scientific">Phaeovibrio sulfidiphilus</name>
    <dbReference type="NCBI Taxonomy" id="1220600"/>
    <lineage>
        <taxon>Bacteria</taxon>
        <taxon>Pseudomonadati</taxon>
        <taxon>Pseudomonadota</taxon>
        <taxon>Alphaproteobacteria</taxon>
        <taxon>Rhodospirillales</taxon>
        <taxon>Rhodospirillaceae</taxon>
        <taxon>Phaeovibrio</taxon>
    </lineage>
</organism>
<evidence type="ECO:0000256" key="1">
    <source>
        <dbReference type="ARBA" id="ARBA00022741"/>
    </source>
</evidence>
<evidence type="ECO:0000313" key="5">
    <source>
        <dbReference type="Proteomes" id="UP000631034"/>
    </source>
</evidence>
<dbReference type="GO" id="GO:0005524">
    <property type="term" value="F:ATP binding"/>
    <property type="evidence" value="ECO:0007669"/>
    <property type="project" value="UniProtKB-KW"/>
</dbReference>
<dbReference type="InterPro" id="IPR027417">
    <property type="entry name" value="P-loop_NTPase"/>
</dbReference>
<keyword evidence="5" id="KW-1185">Reference proteome</keyword>
<dbReference type="SMART" id="SM00382">
    <property type="entry name" value="AAA"/>
    <property type="match status" value="1"/>
</dbReference>
<proteinExistence type="predicted"/>
<dbReference type="PANTHER" id="PTHR43582:SF5">
    <property type="entry name" value="ABC TRANSPORTER"/>
    <property type="match status" value="1"/>
</dbReference>
<evidence type="ECO:0000259" key="3">
    <source>
        <dbReference type="PROSITE" id="PS50893"/>
    </source>
</evidence>
<dbReference type="Gene3D" id="3.40.50.300">
    <property type="entry name" value="P-loop containing nucleotide triphosphate hydrolases"/>
    <property type="match status" value="1"/>
</dbReference>
<feature type="domain" description="ABC transporter" evidence="3">
    <location>
        <begin position="2"/>
        <end position="238"/>
    </location>
</feature>
<dbReference type="AlphaFoldDB" id="A0A8J6YV11"/>
<sequence length="328" mass="35147">MIRIRGLSYVYALGRSREGRTALDGLDLDIAAGTMTILAGPNGSGKSTLFRLLSGLALPSRGSVEIGGFDLFAAPAQARALLGVVFQSPALDRHLSVEENLSLHGALFGLRGRVLRDRIRESLSWSGLTDRLPDRVGTLSGGLARQVELAKALMSAPSVLLLDEPTTGLDPAARRSFLEQLARLKREREMTILMTSHVFSEAENADRVAILSQGRLLAHDTPAALCGRLGRNVLVVNTPSEERARALLPSVAERLGHSCVLCGSEIRLELGRDEPPVPLIDAVLDSFRDEITGVAVREPTLDDVFVHLTGAGPGTSPFVPKPQMDLAS</sequence>
<reference evidence="4" key="1">
    <citation type="submission" date="2020-10" db="EMBL/GenBank/DDBJ databases">
        <title>Genome sequence of the unusual species of purple photosynthetic bacteria, Phaeovibrio sulfidiphilus DSM 23193, type strain.</title>
        <authorList>
            <person name="Kyndt J.A."/>
            <person name="Meyer T.E."/>
        </authorList>
    </citation>
    <scope>NUCLEOTIDE SEQUENCE</scope>
    <source>
        <strain evidence="4">DSM 23193</strain>
    </source>
</reference>
<accession>A0A8J6YV11</accession>
<dbReference type="Pfam" id="PF00005">
    <property type="entry name" value="ABC_tran"/>
    <property type="match status" value="1"/>
</dbReference>
<protein>
    <submittedName>
        <fullName evidence="4">ABC transporter ATP-binding protein</fullName>
    </submittedName>
</protein>
<dbReference type="PANTHER" id="PTHR43582">
    <property type="entry name" value="LINEARMYCIN RESISTANCE ATP-BINDING PROTEIN LNRL"/>
    <property type="match status" value="1"/>
</dbReference>
<gene>
    <name evidence="4" type="ORF">IHV25_04615</name>
</gene>
<dbReference type="EMBL" id="JACZHT010000002">
    <property type="protein sequence ID" value="MBE1236929.1"/>
    <property type="molecule type" value="Genomic_DNA"/>
</dbReference>